<evidence type="ECO:0000313" key="2">
    <source>
        <dbReference type="EMBL" id="MFB9947352.1"/>
    </source>
</evidence>
<comment type="caution">
    <text evidence="2">The sequence shown here is derived from an EMBL/GenBank/DDBJ whole genome shotgun (WGS) entry which is preliminary data.</text>
</comment>
<sequence>MAEGAERVGRVRKGRREGGFTVVRNELINHRTLAVEARALMIYLLSRPDDWELQIADVRRFLGRGDKPCGRDKAYSVVKELKQAGYLVMCEDVNGQHFAGVTYYVFDEPVSDPEEVQRRHKAGEDATITEPKSSLPENPEAGVSPLPDFPYPENQHETNKRYIQNTDPPLPPKPRQRRRTRAREGECVAPAADHLAKVAEPWSPEWVEHRIRLLRRGRKQRPAKPSRFVAQLIAKGGEAGERERLAHQARTCWPTVLAMDEATHEARGWRVPSDLFDLDLVTSYRSVRIDSDEFVEWQEAHRLRGWPPFPVPSRAPCVLLPTDGVSALDVPNEEPARAVNR</sequence>
<dbReference type="EMBL" id="JBHMAA010000002">
    <property type="protein sequence ID" value="MFB9947352.1"/>
    <property type="molecule type" value="Genomic_DNA"/>
</dbReference>
<protein>
    <recommendedName>
        <fullName evidence="4">Helix-turn-helix domain-containing protein</fullName>
    </recommendedName>
</protein>
<feature type="region of interest" description="Disordered" evidence="1">
    <location>
        <begin position="114"/>
        <end position="180"/>
    </location>
</feature>
<name>A0ABV6A9Z5_9HYPH</name>
<reference evidence="2 3" key="1">
    <citation type="submission" date="2024-09" db="EMBL/GenBank/DDBJ databases">
        <authorList>
            <person name="Sun Q."/>
            <person name="Mori K."/>
        </authorList>
    </citation>
    <scope>NUCLEOTIDE SEQUENCE [LARGE SCALE GENOMIC DNA]</scope>
    <source>
        <strain evidence="2 3">TBRC 4938</strain>
    </source>
</reference>
<gene>
    <name evidence="2" type="ORF">ACFFP0_00760</name>
</gene>
<dbReference type="Proteomes" id="UP001589692">
    <property type="component" value="Unassembled WGS sequence"/>
</dbReference>
<proteinExistence type="predicted"/>
<evidence type="ECO:0000313" key="3">
    <source>
        <dbReference type="Proteomes" id="UP001589692"/>
    </source>
</evidence>
<dbReference type="RefSeq" id="WP_377254626.1">
    <property type="nucleotide sequence ID" value="NZ_JBHMAA010000002.1"/>
</dbReference>
<keyword evidence="3" id="KW-1185">Reference proteome</keyword>
<organism evidence="2 3">
    <name type="scientific">Rhizobium puerariae</name>
    <dbReference type="NCBI Taxonomy" id="1585791"/>
    <lineage>
        <taxon>Bacteria</taxon>
        <taxon>Pseudomonadati</taxon>
        <taxon>Pseudomonadota</taxon>
        <taxon>Alphaproteobacteria</taxon>
        <taxon>Hyphomicrobiales</taxon>
        <taxon>Rhizobiaceae</taxon>
        <taxon>Rhizobium/Agrobacterium group</taxon>
        <taxon>Rhizobium</taxon>
    </lineage>
</organism>
<evidence type="ECO:0000256" key="1">
    <source>
        <dbReference type="SAM" id="MobiDB-lite"/>
    </source>
</evidence>
<evidence type="ECO:0008006" key="4">
    <source>
        <dbReference type="Google" id="ProtNLM"/>
    </source>
</evidence>
<accession>A0ABV6A9Z5</accession>